<dbReference type="AlphaFoldDB" id="A0A9W3CK49"/>
<keyword evidence="5 17" id="KW-0812">Transmembrane</keyword>
<comment type="catalytic activity">
    <reaction evidence="14">
        <text>L-seryl-[protein] + ATP = O-phospho-L-seryl-[protein] + ADP + H(+)</text>
        <dbReference type="Rhea" id="RHEA:17989"/>
        <dbReference type="Rhea" id="RHEA-COMP:9863"/>
        <dbReference type="Rhea" id="RHEA-COMP:11604"/>
        <dbReference type="ChEBI" id="CHEBI:15378"/>
        <dbReference type="ChEBI" id="CHEBI:29999"/>
        <dbReference type="ChEBI" id="CHEBI:30616"/>
        <dbReference type="ChEBI" id="CHEBI:83421"/>
        <dbReference type="ChEBI" id="CHEBI:456216"/>
    </reaction>
</comment>
<keyword evidence="10 17" id="KW-1133">Transmembrane helix</keyword>
<keyword evidence="3" id="KW-0597">Phosphoprotein</keyword>
<comment type="subcellular location">
    <subcellularLocation>
        <location evidence="1">Membrane</location>
        <topology evidence="1">Single-pass type I membrane protein</topology>
    </subcellularLocation>
</comment>
<feature type="chain" id="PRO_5040795801" evidence="18">
    <location>
        <begin position="33"/>
        <end position="779"/>
    </location>
</feature>
<protein>
    <submittedName>
        <fullName evidence="21">Wall-associated receptor kinase-like 17</fullName>
    </submittedName>
</protein>
<accession>A0A9W3CK49</accession>
<dbReference type="SMART" id="SM00220">
    <property type="entry name" value="S_TKc"/>
    <property type="match status" value="1"/>
</dbReference>
<dbReference type="SUPFAM" id="SSF56112">
    <property type="entry name" value="Protein kinase-like (PK-like)"/>
    <property type="match status" value="1"/>
</dbReference>
<dbReference type="RefSeq" id="XP_056851658.1">
    <property type="nucleotide sequence ID" value="XM_056995678.1"/>
</dbReference>
<dbReference type="GeneID" id="130500721"/>
<dbReference type="Pfam" id="PF00069">
    <property type="entry name" value="Pkinase"/>
    <property type="match status" value="1"/>
</dbReference>
<dbReference type="GO" id="GO:0030247">
    <property type="term" value="F:polysaccharide binding"/>
    <property type="evidence" value="ECO:0007669"/>
    <property type="project" value="InterPro"/>
</dbReference>
<evidence type="ECO:0000256" key="12">
    <source>
        <dbReference type="ARBA" id="ARBA00023157"/>
    </source>
</evidence>
<sequence length="779" mass="86652">MSCKNQNFSGFLILIKLLLLFLLIFYSAVLHASSSCLTECGGVQIQYPFGTGSSCYLEKAYNIDCRRNTSRNLVPFLSINGQEVEVVNISLPYENGIYDSLSFASVRIRFPIISTGCSAGGNDSVGSDLNLKGTPFFVHGKNRLVAAGCNSKVFLTHISPNMVGCELNCSLSTEPSRDSIPFFNTVGCSNTNGCTENRQEETGCDGNGCCQTSLPDEPRQVIGIRIESKDDVSSTTTREDPCRVAFLTDELYTLANAIVPRELFAKRYATLSLGWVIQTKNHWFLNSLVSKPENYCYYDGSNISESSYASCGCNSGYNGNPYDSVGCRDVDECSITPDNCIETAKCENYPGGYRCVGDGKTKAIIIGASTGFGILVVAGGVWWLRKFIIKRRVTKRQKKFFKRNGGLLLQQELSTREQNVETTRIFSSRELEKATENFSENRVLGQGGQGTVYKGMLVDGSTVAVKKSKVIDEDKLQEFINEVVILSQINHRHIVKLLGCCLETEVPILVYEFILNGNLFKHIHEESDDDYTMNWGMRLRIAVDVAGALSYLHSSTSSPIYHRDVKSTNILLDEKHRAKVADFGTSRSVTIDQTHWTTVVSGTVGYVDPEYYRSSQYTDKSDVYSSGVVLAELITGDKPVIKVQSTQEIISLAEHFRLVMKEERLSDIVDARIKDACKPDQVTAVANLAVKCLSSKGKKRPNMRQVFMELERICTSPEDSQVQQFHIDEEDEEEEEELEEERNFINKGDSWSVGVTAPAFSIDTSPSSDAEPLFSRLTW</sequence>
<dbReference type="Pfam" id="PF13947">
    <property type="entry name" value="GUB_WAK_bind"/>
    <property type="match status" value="1"/>
</dbReference>
<dbReference type="InterPro" id="IPR000719">
    <property type="entry name" value="Prot_kinase_dom"/>
</dbReference>
<dbReference type="GO" id="GO:0005524">
    <property type="term" value="F:ATP binding"/>
    <property type="evidence" value="ECO:0007669"/>
    <property type="project" value="UniProtKB-KW"/>
</dbReference>
<evidence type="ECO:0000256" key="9">
    <source>
        <dbReference type="ARBA" id="ARBA00022840"/>
    </source>
</evidence>
<evidence type="ECO:0000256" key="1">
    <source>
        <dbReference type="ARBA" id="ARBA00004479"/>
    </source>
</evidence>
<feature type="domain" description="Protein kinase" evidence="19">
    <location>
        <begin position="438"/>
        <end position="713"/>
    </location>
</feature>
<evidence type="ECO:0000256" key="2">
    <source>
        <dbReference type="ARBA" id="ARBA00022527"/>
    </source>
</evidence>
<proteinExistence type="predicted"/>
<keyword evidence="11 17" id="KW-0472">Membrane</keyword>
<keyword evidence="12" id="KW-1015">Disulfide bond</keyword>
<keyword evidence="9" id="KW-0067">ATP-binding</keyword>
<evidence type="ECO:0000256" key="10">
    <source>
        <dbReference type="ARBA" id="ARBA00022989"/>
    </source>
</evidence>
<feature type="region of interest" description="Disordered" evidence="16">
    <location>
        <begin position="759"/>
        <end position="779"/>
    </location>
</feature>
<evidence type="ECO:0000256" key="7">
    <source>
        <dbReference type="ARBA" id="ARBA00022741"/>
    </source>
</evidence>
<evidence type="ECO:0000313" key="21">
    <source>
        <dbReference type="RefSeq" id="XP_056851658.1"/>
    </source>
</evidence>
<dbReference type="Gene3D" id="2.10.25.10">
    <property type="entry name" value="Laminin"/>
    <property type="match status" value="1"/>
</dbReference>
<evidence type="ECO:0000256" key="18">
    <source>
        <dbReference type="SAM" id="SignalP"/>
    </source>
</evidence>
<keyword evidence="4" id="KW-0808">Transferase</keyword>
<gene>
    <name evidence="21" type="primary">LOC130500721</name>
</gene>
<evidence type="ECO:0000256" key="4">
    <source>
        <dbReference type="ARBA" id="ARBA00022679"/>
    </source>
</evidence>
<dbReference type="GO" id="GO:0005509">
    <property type="term" value="F:calcium ion binding"/>
    <property type="evidence" value="ECO:0007669"/>
    <property type="project" value="InterPro"/>
</dbReference>
<dbReference type="Gene3D" id="1.10.510.10">
    <property type="entry name" value="Transferase(Phosphotransferase) domain 1"/>
    <property type="match status" value="1"/>
</dbReference>
<dbReference type="Proteomes" id="UP000504610">
    <property type="component" value="Unplaced"/>
</dbReference>
<dbReference type="Pfam" id="PF08488">
    <property type="entry name" value="WAK"/>
    <property type="match status" value="1"/>
</dbReference>
<evidence type="ECO:0000256" key="5">
    <source>
        <dbReference type="ARBA" id="ARBA00022692"/>
    </source>
</evidence>
<evidence type="ECO:0000256" key="14">
    <source>
        <dbReference type="ARBA" id="ARBA00047558"/>
    </source>
</evidence>
<dbReference type="GO" id="GO:0007166">
    <property type="term" value="P:cell surface receptor signaling pathway"/>
    <property type="evidence" value="ECO:0007669"/>
    <property type="project" value="InterPro"/>
</dbReference>
<keyword evidence="20" id="KW-1185">Reference proteome</keyword>
<keyword evidence="13" id="KW-0325">Glycoprotein</keyword>
<keyword evidence="6 18" id="KW-0732">Signal</keyword>
<dbReference type="PANTHER" id="PTHR27005:SF542">
    <property type="entry name" value="PROTEIN KINASE DOMAIN-CONTAINING PROTEIN"/>
    <property type="match status" value="1"/>
</dbReference>
<evidence type="ECO:0000259" key="19">
    <source>
        <dbReference type="PROSITE" id="PS50011"/>
    </source>
</evidence>
<keyword evidence="7" id="KW-0547">Nucleotide-binding</keyword>
<dbReference type="InterPro" id="IPR025287">
    <property type="entry name" value="WAK_GUB"/>
</dbReference>
<reference evidence="21" key="1">
    <citation type="submission" date="2025-08" db="UniProtKB">
        <authorList>
            <consortium name="RefSeq"/>
        </authorList>
    </citation>
    <scope>IDENTIFICATION</scope>
    <source>
        <tissue evidence="21">Leaf</tissue>
    </source>
</reference>
<dbReference type="OrthoDB" id="4062651at2759"/>
<dbReference type="Gene3D" id="3.30.200.20">
    <property type="entry name" value="Phosphorylase Kinase, domain 1"/>
    <property type="match status" value="1"/>
</dbReference>
<dbReference type="PROSITE" id="PS00108">
    <property type="entry name" value="PROTEIN_KINASE_ST"/>
    <property type="match status" value="1"/>
</dbReference>
<dbReference type="FunFam" id="3.30.200.20:FF:000043">
    <property type="entry name" value="Wall-associated receptor kinase 2"/>
    <property type="match status" value="1"/>
</dbReference>
<evidence type="ECO:0000256" key="17">
    <source>
        <dbReference type="SAM" id="Phobius"/>
    </source>
</evidence>
<evidence type="ECO:0000256" key="13">
    <source>
        <dbReference type="ARBA" id="ARBA00023180"/>
    </source>
</evidence>
<dbReference type="InterPro" id="IPR013695">
    <property type="entry name" value="WAK"/>
</dbReference>
<evidence type="ECO:0000256" key="8">
    <source>
        <dbReference type="ARBA" id="ARBA00022777"/>
    </source>
</evidence>
<dbReference type="KEGG" id="rsz:130500721"/>
<dbReference type="GO" id="GO:0004674">
    <property type="term" value="F:protein serine/threonine kinase activity"/>
    <property type="evidence" value="ECO:0007669"/>
    <property type="project" value="UniProtKB-KW"/>
</dbReference>
<keyword evidence="2" id="KW-0723">Serine/threonine-protein kinase</keyword>
<evidence type="ECO:0000256" key="11">
    <source>
        <dbReference type="ARBA" id="ARBA00023136"/>
    </source>
</evidence>
<dbReference type="InterPro" id="IPR008271">
    <property type="entry name" value="Ser/Thr_kinase_AS"/>
</dbReference>
<organism evidence="20 21">
    <name type="scientific">Raphanus sativus</name>
    <name type="common">Radish</name>
    <name type="synonym">Raphanus raphanistrum var. sativus</name>
    <dbReference type="NCBI Taxonomy" id="3726"/>
    <lineage>
        <taxon>Eukaryota</taxon>
        <taxon>Viridiplantae</taxon>
        <taxon>Streptophyta</taxon>
        <taxon>Embryophyta</taxon>
        <taxon>Tracheophyta</taxon>
        <taxon>Spermatophyta</taxon>
        <taxon>Magnoliopsida</taxon>
        <taxon>eudicotyledons</taxon>
        <taxon>Gunneridae</taxon>
        <taxon>Pentapetalae</taxon>
        <taxon>rosids</taxon>
        <taxon>malvids</taxon>
        <taxon>Brassicales</taxon>
        <taxon>Brassicaceae</taxon>
        <taxon>Brassiceae</taxon>
        <taxon>Raphanus</taxon>
    </lineage>
</organism>
<name>A0A9W3CK49_RAPSA</name>
<comment type="catalytic activity">
    <reaction evidence="15">
        <text>L-threonyl-[protein] + ATP = O-phospho-L-threonyl-[protein] + ADP + H(+)</text>
        <dbReference type="Rhea" id="RHEA:46608"/>
        <dbReference type="Rhea" id="RHEA-COMP:11060"/>
        <dbReference type="Rhea" id="RHEA-COMP:11605"/>
        <dbReference type="ChEBI" id="CHEBI:15378"/>
        <dbReference type="ChEBI" id="CHEBI:30013"/>
        <dbReference type="ChEBI" id="CHEBI:30616"/>
        <dbReference type="ChEBI" id="CHEBI:61977"/>
        <dbReference type="ChEBI" id="CHEBI:456216"/>
    </reaction>
</comment>
<evidence type="ECO:0000256" key="16">
    <source>
        <dbReference type="SAM" id="MobiDB-lite"/>
    </source>
</evidence>
<dbReference type="InterPro" id="IPR018097">
    <property type="entry name" value="EGF_Ca-bd_CS"/>
</dbReference>
<evidence type="ECO:0000256" key="15">
    <source>
        <dbReference type="ARBA" id="ARBA00047951"/>
    </source>
</evidence>
<evidence type="ECO:0000256" key="6">
    <source>
        <dbReference type="ARBA" id="ARBA00022729"/>
    </source>
</evidence>
<dbReference type="PANTHER" id="PTHR27005">
    <property type="entry name" value="WALL-ASSOCIATED RECEPTOR KINASE-LIKE 21"/>
    <property type="match status" value="1"/>
</dbReference>
<evidence type="ECO:0000256" key="3">
    <source>
        <dbReference type="ARBA" id="ARBA00022553"/>
    </source>
</evidence>
<dbReference type="CDD" id="cd00054">
    <property type="entry name" value="EGF_CA"/>
    <property type="match status" value="1"/>
</dbReference>
<dbReference type="GO" id="GO:0005886">
    <property type="term" value="C:plasma membrane"/>
    <property type="evidence" value="ECO:0007669"/>
    <property type="project" value="TreeGrafter"/>
</dbReference>
<dbReference type="FunFam" id="1.10.510.10:FF:000084">
    <property type="entry name" value="Wall-associated receptor kinase 2"/>
    <property type="match status" value="1"/>
</dbReference>
<feature type="region of interest" description="Disordered" evidence="16">
    <location>
        <begin position="719"/>
        <end position="746"/>
    </location>
</feature>
<keyword evidence="8" id="KW-0418">Kinase</keyword>
<dbReference type="PROSITE" id="PS01187">
    <property type="entry name" value="EGF_CA"/>
    <property type="match status" value="1"/>
</dbReference>
<dbReference type="InterPro" id="IPR011009">
    <property type="entry name" value="Kinase-like_dom_sf"/>
</dbReference>
<dbReference type="PROSITE" id="PS50011">
    <property type="entry name" value="PROTEIN_KINASE_DOM"/>
    <property type="match status" value="1"/>
</dbReference>
<dbReference type="InterPro" id="IPR045274">
    <property type="entry name" value="WAK-like"/>
</dbReference>
<evidence type="ECO:0000313" key="20">
    <source>
        <dbReference type="Proteomes" id="UP000504610"/>
    </source>
</evidence>
<feature type="compositionally biased region" description="Acidic residues" evidence="16">
    <location>
        <begin position="728"/>
        <end position="740"/>
    </location>
</feature>
<feature type="signal peptide" evidence="18">
    <location>
        <begin position="1"/>
        <end position="32"/>
    </location>
</feature>
<feature type="transmembrane region" description="Helical" evidence="17">
    <location>
        <begin position="363"/>
        <end position="384"/>
    </location>
</feature>